<name>A0AAU9TV62_EUPED</name>
<dbReference type="GO" id="GO:0003677">
    <property type="term" value="F:DNA binding"/>
    <property type="evidence" value="ECO:0007669"/>
    <property type="project" value="InterPro"/>
</dbReference>
<dbReference type="AlphaFoldDB" id="A0AAU9TV62"/>
<dbReference type="InterPro" id="IPR036388">
    <property type="entry name" value="WH-like_DNA-bd_sf"/>
</dbReference>
<accession>A0AAU9TV62</accession>
<dbReference type="Pfam" id="PF01498">
    <property type="entry name" value="HTH_Tnp_Tc3_2"/>
    <property type="match status" value="1"/>
</dbReference>
<proteinExistence type="predicted"/>
<dbReference type="InterPro" id="IPR009057">
    <property type="entry name" value="Homeodomain-like_sf"/>
</dbReference>
<feature type="domain" description="Paired" evidence="3">
    <location>
        <begin position="1"/>
        <end position="130"/>
    </location>
</feature>
<dbReference type="GO" id="GO:0006355">
    <property type="term" value="P:regulation of DNA-templated transcription"/>
    <property type="evidence" value="ECO:0007669"/>
    <property type="project" value="InterPro"/>
</dbReference>
<dbReference type="InterPro" id="IPR001523">
    <property type="entry name" value="Paired_dom"/>
</dbReference>
<evidence type="ECO:0000313" key="4">
    <source>
        <dbReference type="EMBL" id="CAH2090913.1"/>
    </source>
</evidence>
<organism evidence="4 5">
    <name type="scientific">Euphydryas editha</name>
    <name type="common">Edith's checkerspot</name>
    <dbReference type="NCBI Taxonomy" id="104508"/>
    <lineage>
        <taxon>Eukaryota</taxon>
        <taxon>Metazoa</taxon>
        <taxon>Ecdysozoa</taxon>
        <taxon>Arthropoda</taxon>
        <taxon>Hexapoda</taxon>
        <taxon>Insecta</taxon>
        <taxon>Pterygota</taxon>
        <taxon>Neoptera</taxon>
        <taxon>Endopterygota</taxon>
        <taxon>Lepidoptera</taxon>
        <taxon>Glossata</taxon>
        <taxon>Ditrysia</taxon>
        <taxon>Papilionoidea</taxon>
        <taxon>Nymphalidae</taxon>
        <taxon>Nymphalinae</taxon>
        <taxon>Euphydryas</taxon>
    </lineage>
</organism>
<protein>
    <recommendedName>
        <fullName evidence="3">Paired domain-containing protein</fullName>
    </recommendedName>
</protein>
<keyword evidence="5" id="KW-1185">Reference proteome</keyword>
<evidence type="ECO:0000313" key="5">
    <source>
        <dbReference type="Proteomes" id="UP001153954"/>
    </source>
</evidence>
<dbReference type="InterPro" id="IPR002492">
    <property type="entry name" value="Transposase_Tc1-like"/>
</dbReference>
<dbReference type="PANTHER" id="PTHR46068">
    <property type="entry name" value="PROTEIN CBG27172"/>
    <property type="match status" value="1"/>
</dbReference>
<dbReference type="Pfam" id="PF13358">
    <property type="entry name" value="DDE_3"/>
    <property type="match status" value="1"/>
</dbReference>
<dbReference type="Gene3D" id="1.10.10.10">
    <property type="entry name" value="Winged helix-like DNA-binding domain superfamily/Winged helix DNA-binding domain"/>
    <property type="match status" value="1"/>
</dbReference>
<dbReference type="NCBIfam" id="NF033545">
    <property type="entry name" value="transpos_IS630"/>
    <property type="match status" value="1"/>
</dbReference>
<comment type="subcellular location">
    <subcellularLocation>
        <location evidence="1">Nucleus</location>
    </subcellularLocation>
</comment>
<dbReference type="InterPro" id="IPR047655">
    <property type="entry name" value="Transpos_IS630-like"/>
</dbReference>
<dbReference type="GO" id="GO:0015074">
    <property type="term" value="P:DNA integration"/>
    <property type="evidence" value="ECO:0007669"/>
    <property type="project" value="InterPro"/>
</dbReference>
<dbReference type="GO" id="GO:0005634">
    <property type="term" value="C:nucleus"/>
    <property type="evidence" value="ECO:0007669"/>
    <property type="project" value="UniProtKB-SubCell"/>
</dbReference>
<dbReference type="InterPro" id="IPR038717">
    <property type="entry name" value="Tc1-like_DDE_dom"/>
</dbReference>
<dbReference type="EMBL" id="CAKOGL010000010">
    <property type="protein sequence ID" value="CAH2090913.1"/>
    <property type="molecule type" value="Genomic_DNA"/>
</dbReference>
<sequence length="375" mass="43246">MVDKVIKASKIIALLEKGCSQCFVAQRLNVSRSTVQRTWQRYQETGSVKRRPGSGRKTCTEPRDDRFLVSQALRNRKSSYVDLKNTLEEVRNVQISLWTVRRRLLAANIHSHRPARGPKLLRGHRVARLSFARNCVSWTHEDWDRVLFSDEARISLHGEDRRRRVLRRRGERFAEACFEEITPFGGGSVMFWAGINSMDRTELVFIENGTLTGHRYITEVLIPYAQPALTALGENSIFMDDNARAHRSGGVDAYMLEVGIRRLDWPARSPDLNPIEHVWDVLKRRVRSVQPAPQTIRELKNVITAEWERIPQETIKDILTSMPRRMQAVISARGTLNTKLLSAFNVFKKNKEINAFHFYLASRYNHSVLSLNIIS</sequence>
<comment type="caution">
    <text evidence="4">The sequence shown here is derived from an EMBL/GenBank/DDBJ whole genome shotgun (WGS) entry which is preliminary data.</text>
</comment>
<dbReference type="Proteomes" id="UP001153954">
    <property type="component" value="Unassembled WGS sequence"/>
</dbReference>
<dbReference type="SUPFAM" id="SSF46689">
    <property type="entry name" value="Homeodomain-like"/>
    <property type="match status" value="1"/>
</dbReference>
<evidence type="ECO:0000256" key="2">
    <source>
        <dbReference type="ARBA" id="ARBA00022724"/>
    </source>
</evidence>
<evidence type="ECO:0000259" key="3">
    <source>
        <dbReference type="PROSITE" id="PS51057"/>
    </source>
</evidence>
<dbReference type="InterPro" id="IPR036397">
    <property type="entry name" value="RNaseH_sf"/>
</dbReference>
<dbReference type="PANTHER" id="PTHR46068:SF1">
    <property type="entry name" value="TRANSPOSASE IS30-LIKE HTH DOMAIN-CONTAINING PROTEIN"/>
    <property type="match status" value="1"/>
</dbReference>
<gene>
    <name evidence="4" type="ORF">EEDITHA_LOCUS6824</name>
</gene>
<dbReference type="Gene3D" id="3.30.420.10">
    <property type="entry name" value="Ribonuclease H-like superfamily/Ribonuclease H"/>
    <property type="match status" value="1"/>
</dbReference>
<evidence type="ECO:0000256" key="1">
    <source>
        <dbReference type="ARBA" id="ARBA00004123"/>
    </source>
</evidence>
<dbReference type="GO" id="GO:0006313">
    <property type="term" value="P:DNA transposition"/>
    <property type="evidence" value="ECO:0007669"/>
    <property type="project" value="InterPro"/>
</dbReference>
<reference evidence="4" key="1">
    <citation type="submission" date="2022-03" db="EMBL/GenBank/DDBJ databases">
        <authorList>
            <person name="Tunstrom K."/>
        </authorList>
    </citation>
    <scope>NUCLEOTIDE SEQUENCE</scope>
</reference>
<dbReference type="Pfam" id="PF13551">
    <property type="entry name" value="HTH_29"/>
    <property type="match status" value="1"/>
</dbReference>
<dbReference type="PROSITE" id="PS51057">
    <property type="entry name" value="PAIRED_2"/>
    <property type="match status" value="1"/>
</dbReference>
<keyword evidence="2" id="KW-0563">Paired box</keyword>